<dbReference type="PROSITE" id="PS51847">
    <property type="entry name" value="SMP"/>
    <property type="match status" value="1"/>
</dbReference>
<dbReference type="SUPFAM" id="SSF49562">
    <property type="entry name" value="C2 domain (Calcium/lipid-binding domain, CaLB)"/>
    <property type="match status" value="3"/>
</dbReference>
<dbReference type="Pfam" id="PF00168">
    <property type="entry name" value="C2"/>
    <property type="match status" value="3"/>
</dbReference>
<feature type="domain" description="C2" evidence="6">
    <location>
        <begin position="575"/>
        <end position="690"/>
    </location>
</feature>
<dbReference type="OrthoDB" id="270970at2759"/>
<evidence type="ECO:0000259" key="6">
    <source>
        <dbReference type="PROSITE" id="PS50004"/>
    </source>
</evidence>
<dbReference type="EMBL" id="CAMAPE010000016">
    <property type="protein sequence ID" value="CAH9082699.1"/>
    <property type="molecule type" value="Genomic_DNA"/>
</dbReference>
<sequence>MRKRSKTMEFLTNLMKEKPLLPLSIFSCLLVWGIEKWFFALTNWVPLAISLWAAVQYASYQRHILTEELDKKWMQTLLQNSQTTPLEQCEWLNKLLLEIWANYIGKRLSLRFAYMVERRLKHQKPRMIEKIELQEFSLGSRPPLLGIRGTRWSTSGDQGILHMGFDWDTDDISVLLLAKLEKPLMGTARIMINSVHIKGDLQLIPVLDGKAILYSFISTPEVRIGVAFGSGGSQTFPATEVPWVSAWLVKVVTDLIVKRMVEPRRNCLALPAVILERTVVGGILCVTIISANRISMKEVSSAATDGNSFEYKKLQTFVEVELEELRRRTDVRTGSSPRWESKFNMTLHDSTGILKFHLYECTPDSVKYDCLASCEVKIRYVPHDSTIFWATDGESAITRHAEFCGKEVEMVVPFEGVYSGELTVKLILKEWQFSDGSHTSRISHVGSEQPFNGSPTFPSNTGRKIDVTVIEGKNLPSKDRNGKSGTGTYVKLQYGKALKRTRTVPHTSDPGWDQKFEFDEIGGGEYLKIRCFIEERFSDENIGSARVNLEGLIEGSPKDVWVPLEKVNSGELRLRMEAVRVHDHEGSKGSHRDGWIELTLVEARDLIVADIRGTSDPYVSVHYGNLKRTTKVISRTLKPQWHQTFEFPDDGSPLSLHVKDHNLFLPERSLGDCVIEYQRFPRNKMFEKWIPLQGVKKGEIYIQITRRVPENEKKSSLGSESSVAKARRDISNQMKQMMMKLQSLVEDNELEGLSSSLSELESLHLTQEDFMLQLETEQSLLLNKVNELSQEVMNSSASPNNFDRISTFP</sequence>
<dbReference type="PANTHER" id="PTHR47264">
    <property type="entry name" value="OS01G0128800 PROTEIN"/>
    <property type="match status" value="1"/>
</dbReference>
<organism evidence="8 9">
    <name type="scientific">Cuscuta europaea</name>
    <name type="common">European dodder</name>
    <dbReference type="NCBI Taxonomy" id="41803"/>
    <lineage>
        <taxon>Eukaryota</taxon>
        <taxon>Viridiplantae</taxon>
        <taxon>Streptophyta</taxon>
        <taxon>Embryophyta</taxon>
        <taxon>Tracheophyta</taxon>
        <taxon>Spermatophyta</taxon>
        <taxon>Magnoliopsida</taxon>
        <taxon>eudicotyledons</taxon>
        <taxon>Gunneridae</taxon>
        <taxon>Pentapetalae</taxon>
        <taxon>asterids</taxon>
        <taxon>lamiids</taxon>
        <taxon>Solanales</taxon>
        <taxon>Convolvulaceae</taxon>
        <taxon>Cuscuteae</taxon>
        <taxon>Cuscuta</taxon>
        <taxon>Cuscuta subgen. Cuscuta</taxon>
    </lineage>
</organism>
<proteinExistence type="predicted"/>
<evidence type="ECO:0000256" key="3">
    <source>
        <dbReference type="ARBA" id="ARBA00023055"/>
    </source>
</evidence>
<dbReference type="InterPro" id="IPR000008">
    <property type="entry name" value="C2_dom"/>
</dbReference>
<comment type="caution">
    <text evidence="8">The sequence shown here is derived from an EMBL/GenBank/DDBJ whole genome shotgun (WGS) entry which is preliminary data.</text>
</comment>
<dbReference type="PANTHER" id="PTHR47264:SF3">
    <property type="entry name" value="SYNAPTOTAGMIN-5 ISOFORM X1"/>
    <property type="match status" value="1"/>
</dbReference>
<feature type="domain" description="C2" evidence="6">
    <location>
        <begin position="446"/>
        <end position="562"/>
    </location>
</feature>
<evidence type="ECO:0000256" key="5">
    <source>
        <dbReference type="ARBA" id="ARBA00023136"/>
    </source>
</evidence>
<dbReference type="SMART" id="SM00239">
    <property type="entry name" value="C2"/>
    <property type="match status" value="3"/>
</dbReference>
<dbReference type="GO" id="GO:0016020">
    <property type="term" value="C:membrane"/>
    <property type="evidence" value="ECO:0007669"/>
    <property type="project" value="UniProtKB-SubCell"/>
</dbReference>
<evidence type="ECO:0000256" key="1">
    <source>
        <dbReference type="ARBA" id="ARBA00004370"/>
    </source>
</evidence>
<evidence type="ECO:0000313" key="8">
    <source>
        <dbReference type="EMBL" id="CAH9082699.1"/>
    </source>
</evidence>
<comment type="subcellular location">
    <subcellularLocation>
        <location evidence="1">Membrane</location>
    </subcellularLocation>
</comment>
<protein>
    <submittedName>
        <fullName evidence="8">Uncharacterized protein</fullName>
    </submittedName>
</protein>
<dbReference type="InterPro" id="IPR031468">
    <property type="entry name" value="SMP_LBD"/>
</dbReference>
<gene>
    <name evidence="8" type="ORF">CEURO_LOCUS8352</name>
</gene>
<keyword evidence="3" id="KW-0445">Lipid transport</keyword>
<dbReference type="Gene3D" id="2.60.40.150">
    <property type="entry name" value="C2 domain"/>
    <property type="match status" value="3"/>
</dbReference>
<dbReference type="GO" id="GO:0006869">
    <property type="term" value="P:lipid transport"/>
    <property type="evidence" value="ECO:0007669"/>
    <property type="project" value="UniProtKB-KW"/>
</dbReference>
<dbReference type="CDD" id="cd21669">
    <property type="entry name" value="SMP_SF"/>
    <property type="match status" value="1"/>
</dbReference>
<dbReference type="PROSITE" id="PS50004">
    <property type="entry name" value="C2"/>
    <property type="match status" value="2"/>
</dbReference>
<dbReference type="Proteomes" id="UP001152484">
    <property type="component" value="Unassembled WGS sequence"/>
</dbReference>
<feature type="domain" description="SMP-LTD" evidence="7">
    <location>
        <begin position="85"/>
        <end position="271"/>
    </location>
</feature>
<dbReference type="GO" id="GO:0008289">
    <property type="term" value="F:lipid binding"/>
    <property type="evidence" value="ECO:0007669"/>
    <property type="project" value="UniProtKB-KW"/>
</dbReference>
<keyword evidence="9" id="KW-1185">Reference proteome</keyword>
<accession>A0A9P0YZ65</accession>
<name>A0A9P0YZ65_CUSEU</name>
<evidence type="ECO:0000256" key="2">
    <source>
        <dbReference type="ARBA" id="ARBA00022448"/>
    </source>
</evidence>
<keyword evidence="4" id="KW-0446">Lipid-binding</keyword>
<dbReference type="InterPro" id="IPR035892">
    <property type="entry name" value="C2_domain_sf"/>
</dbReference>
<evidence type="ECO:0000256" key="4">
    <source>
        <dbReference type="ARBA" id="ARBA00023121"/>
    </source>
</evidence>
<dbReference type="AlphaFoldDB" id="A0A9P0YZ65"/>
<keyword evidence="5" id="KW-0472">Membrane</keyword>
<evidence type="ECO:0000259" key="7">
    <source>
        <dbReference type="PROSITE" id="PS51847"/>
    </source>
</evidence>
<dbReference type="CDD" id="cd00030">
    <property type="entry name" value="C2"/>
    <property type="match status" value="2"/>
</dbReference>
<keyword evidence="2" id="KW-0813">Transport</keyword>
<evidence type="ECO:0000313" key="9">
    <source>
        <dbReference type="Proteomes" id="UP001152484"/>
    </source>
</evidence>
<reference evidence="8" key="1">
    <citation type="submission" date="2022-07" db="EMBL/GenBank/DDBJ databases">
        <authorList>
            <person name="Macas J."/>
            <person name="Novak P."/>
            <person name="Neumann P."/>
        </authorList>
    </citation>
    <scope>NUCLEOTIDE SEQUENCE</scope>
</reference>